<dbReference type="PROSITE" id="PS00571">
    <property type="entry name" value="AMIDASES"/>
    <property type="match status" value="1"/>
</dbReference>
<evidence type="ECO:0000256" key="3">
    <source>
        <dbReference type="ARBA" id="ARBA00022741"/>
    </source>
</evidence>
<evidence type="ECO:0000313" key="10">
    <source>
        <dbReference type="EMBL" id="AYW48648.1"/>
    </source>
</evidence>
<dbReference type="InterPro" id="IPR004412">
    <property type="entry name" value="GatA"/>
</dbReference>
<keyword evidence="3 8" id="KW-0547">Nucleotide-binding</keyword>
<comment type="similarity">
    <text evidence="1 8">Belongs to the amidase family. GatA subfamily.</text>
</comment>
<dbReference type="NCBIfam" id="TIGR00132">
    <property type="entry name" value="gatA"/>
    <property type="match status" value="1"/>
</dbReference>
<evidence type="ECO:0000313" key="11">
    <source>
        <dbReference type="EMBL" id="GMA71577.1"/>
    </source>
</evidence>
<dbReference type="HAMAP" id="MF_00120">
    <property type="entry name" value="GatA"/>
    <property type="match status" value="1"/>
</dbReference>
<comment type="subunit">
    <text evidence="8">Heterotrimer of A, B and C subunits.</text>
</comment>
<dbReference type="Gene3D" id="3.90.1300.10">
    <property type="entry name" value="Amidase signature (AS) domain"/>
    <property type="match status" value="1"/>
</dbReference>
<dbReference type="InterPro" id="IPR023631">
    <property type="entry name" value="Amidase_dom"/>
</dbReference>
<keyword evidence="5 8" id="KW-0648">Protein biosynthesis</keyword>
<evidence type="ECO:0000256" key="6">
    <source>
        <dbReference type="ARBA" id="ARBA00025295"/>
    </source>
</evidence>
<dbReference type="EMBL" id="BSUW01000001">
    <property type="protein sequence ID" value="GMA71577.1"/>
    <property type="molecule type" value="Genomic_DNA"/>
</dbReference>
<reference evidence="10 12" key="1">
    <citation type="journal article" date="2012" name="Int. J. Syst. Evol. Microbiol.">
        <title>Characterization of Tetragenococcus strains from sugar thick juice reveals a novel species, Tetragenococcus osmophilus sp. nov., and divides Tetragenococcus halophilus into two subspecies, T. halophilus subsp. halophilus subsp. nov. and T. halophilus subsp. flandriensis subsp. nov.</title>
        <authorList>
            <person name="Juste A."/>
            <person name="Van Trappen S."/>
            <person name="Verreth C."/>
            <person name="Cleenwerck I."/>
            <person name="De Vos P."/>
            <person name="Lievens B."/>
            <person name="Willems K.A."/>
        </authorList>
    </citation>
    <scope>NUCLEOTIDE SEQUENCE [LARGE SCALE GENOMIC DNA]</scope>
    <source>
        <strain evidence="10 12">JCM 31126</strain>
    </source>
</reference>
<sequence>MTKIYGKTLEELHTLLVSKEITVVELIQETFAHLKEIEPEIDSFITLNEEKALEMARAIDEKGVSEENILAGLPIGIKDNIVTKDLLTTAASKMLYNFEPIYDATVMEKVHQSDMIPVGKLNMDEFAMGGSTENSYFKTTKNAWDTSKVPGGSSGGSAAAVASGQIPLALGTDTGGSIRQPAAFNGIVGMKPTYGRVSRFGLIAFGSSLDQIGPLTRTVKDNALALNAISGYDAKDGTSSGQAVPDFTNNLEKSMEGMKIALPKEYLDKGVDDEIKDAVLKAADTFRSLGATVEEVSLPHSKYGVAAYYIIASSEASSNLQRFDGIRYGYRSENVASLEDVYVNSRSEGFGDEVKRRIMLGTFSLSAGYFDAFFKKAAQVRTLIRQDFKKVFADYDLIIGPTTPTVAFGLGEEIDDPVTMYTNDVLTIPVNLAGLPGMSLPCGFSNNLPIGLQLIGDRFAEETMYQAAYSFEQATEFHNKKPEIFERSK</sequence>
<comment type="function">
    <text evidence="6 8">Allows the formation of correctly charged Gln-tRNA(Gln) through the transamidation of misacylated Glu-tRNA(Gln) in organisms which lack glutaminyl-tRNA synthetase. The reaction takes place in the presence of glutamine and ATP through an activated gamma-phospho-Glu-tRNA(Gln).</text>
</comment>
<evidence type="ECO:0000256" key="4">
    <source>
        <dbReference type="ARBA" id="ARBA00022840"/>
    </source>
</evidence>
<keyword evidence="12" id="KW-1185">Reference proteome</keyword>
<dbReference type="SUPFAM" id="SSF75304">
    <property type="entry name" value="Amidase signature (AS) enzymes"/>
    <property type="match status" value="1"/>
</dbReference>
<reference evidence="11 13" key="2">
    <citation type="journal article" date="2014" name="Int. J. Syst. Evol. Microbiol.">
        <title>Complete genome sequence of Corynebacterium casei LMG S-19264T (=DSM 44701T), isolated from a smear-ripened cheese.</title>
        <authorList>
            <consortium name="US DOE Joint Genome Institute (JGI-PGF)"/>
            <person name="Walter F."/>
            <person name="Albersmeier A."/>
            <person name="Kalinowski J."/>
            <person name="Ruckert C."/>
        </authorList>
    </citation>
    <scope>NUCLEOTIDE SEQUENCE [LARGE SCALE GENOMIC DNA]</scope>
    <source>
        <strain evidence="11 13">NBRC 114545</strain>
    </source>
</reference>
<dbReference type="Proteomes" id="UP000268310">
    <property type="component" value="Chromosome"/>
</dbReference>
<reference evidence="11" key="4">
    <citation type="submission" date="2023-02" db="EMBL/GenBank/DDBJ databases">
        <authorList>
            <person name="Sun Q."/>
            <person name="Mori K."/>
        </authorList>
    </citation>
    <scope>NUCLEOTIDE SEQUENCE</scope>
    <source>
        <strain evidence="11">NBRC 114545</strain>
    </source>
</reference>
<evidence type="ECO:0000259" key="9">
    <source>
        <dbReference type="Pfam" id="PF01425"/>
    </source>
</evidence>
<name>A0AA38CYK1_9ENTE</name>
<dbReference type="Pfam" id="PF01425">
    <property type="entry name" value="Amidase"/>
    <property type="match status" value="1"/>
</dbReference>
<dbReference type="InterPro" id="IPR020556">
    <property type="entry name" value="Amidase_CS"/>
</dbReference>
<dbReference type="EMBL" id="CP027783">
    <property type="protein sequence ID" value="AYW48648.1"/>
    <property type="molecule type" value="Genomic_DNA"/>
</dbReference>
<dbReference type="PANTHER" id="PTHR11895:SF151">
    <property type="entry name" value="GLUTAMYL-TRNA(GLN) AMIDOTRANSFERASE SUBUNIT A"/>
    <property type="match status" value="1"/>
</dbReference>
<feature type="active site" description="Acyl-ester intermediate" evidence="8">
    <location>
        <position position="177"/>
    </location>
</feature>
<evidence type="ECO:0000256" key="8">
    <source>
        <dbReference type="HAMAP-Rule" id="MF_00120"/>
    </source>
</evidence>
<dbReference type="RefSeq" id="WP_123936431.1">
    <property type="nucleotide sequence ID" value="NZ_BSUW01000001.1"/>
</dbReference>
<protein>
    <recommendedName>
        <fullName evidence="8">Glutamyl-tRNA(Gln) amidotransferase subunit A</fullName>
        <shortName evidence="8">Glu-ADT subunit A</shortName>
        <ecNumber evidence="8">6.3.5.7</ecNumber>
    </recommendedName>
</protein>
<comment type="catalytic activity">
    <reaction evidence="7 8">
        <text>L-glutamyl-tRNA(Gln) + L-glutamine + ATP + H2O = L-glutaminyl-tRNA(Gln) + L-glutamate + ADP + phosphate + H(+)</text>
        <dbReference type="Rhea" id="RHEA:17521"/>
        <dbReference type="Rhea" id="RHEA-COMP:9681"/>
        <dbReference type="Rhea" id="RHEA-COMP:9684"/>
        <dbReference type="ChEBI" id="CHEBI:15377"/>
        <dbReference type="ChEBI" id="CHEBI:15378"/>
        <dbReference type="ChEBI" id="CHEBI:29985"/>
        <dbReference type="ChEBI" id="CHEBI:30616"/>
        <dbReference type="ChEBI" id="CHEBI:43474"/>
        <dbReference type="ChEBI" id="CHEBI:58359"/>
        <dbReference type="ChEBI" id="CHEBI:78520"/>
        <dbReference type="ChEBI" id="CHEBI:78521"/>
        <dbReference type="ChEBI" id="CHEBI:456216"/>
        <dbReference type="EC" id="6.3.5.7"/>
    </reaction>
</comment>
<keyword evidence="2 8" id="KW-0436">Ligase</keyword>
<dbReference type="Proteomes" id="UP001157039">
    <property type="component" value="Unassembled WGS sequence"/>
</dbReference>
<organism evidence="11 13">
    <name type="scientific">Tetragenococcus osmophilus</name>
    <dbReference type="NCBI Taxonomy" id="526944"/>
    <lineage>
        <taxon>Bacteria</taxon>
        <taxon>Bacillati</taxon>
        <taxon>Bacillota</taxon>
        <taxon>Bacilli</taxon>
        <taxon>Lactobacillales</taxon>
        <taxon>Enterococcaceae</taxon>
        <taxon>Tetragenococcus</taxon>
    </lineage>
</organism>
<reference evidence="10" key="3">
    <citation type="submission" date="2018-03" db="EMBL/GenBank/DDBJ databases">
        <authorList>
            <person name="Jeon C.O."/>
        </authorList>
    </citation>
    <scope>NUCLEOTIDE SEQUENCE</scope>
    <source>
        <strain evidence="10">JCM 31126</strain>
    </source>
</reference>
<proteinExistence type="inferred from homology"/>
<accession>A0AA38CYK1</accession>
<dbReference type="GO" id="GO:0050567">
    <property type="term" value="F:glutaminyl-tRNA synthase (glutamine-hydrolyzing) activity"/>
    <property type="evidence" value="ECO:0007669"/>
    <property type="project" value="UniProtKB-UniRule"/>
</dbReference>
<evidence type="ECO:0000256" key="5">
    <source>
        <dbReference type="ARBA" id="ARBA00022917"/>
    </source>
</evidence>
<dbReference type="AlphaFoldDB" id="A0AA38CYK1"/>
<feature type="domain" description="Amidase" evidence="9">
    <location>
        <begin position="25"/>
        <end position="463"/>
    </location>
</feature>
<dbReference type="GO" id="GO:0005524">
    <property type="term" value="F:ATP binding"/>
    <property type="evidence" value="ECO:0007669"/>
    <property type="project" value="UniProtKB-KW"/>
</dbReference>
<dbReference type="GO" id="GO:0030956">
    <property type="term" value="C:glutamyl-tRNA(Gln) amidotransferase complex"/>
    <property type="evidence" value="ECO:0007669"/>
    <property type="project" value="InterPro"/>
</dbReference>
<dbReference type="KEGG" id="too:C7K38_09850"/>
<dbReference type="GO" id="GO:0006412">
    <property type="term" value="P:translation"/>
    <property type="evidence" value="ECO:0007669"/>
    <property type="project" value="UniProtKB-UniRule"/>
</dbReference>
<evidence type="ECO:0000256" key="2">
    <source>
        <dbReference type="ARBA" id="ARBA00022598"/>
    </source>
</evidence>
<gene>
    <name evidence="8 11" type="primary">gatA</name>
    <name evidence="10" type="ORF">C7K38_09850</name>
    <name evidence="11" type="ORF">GCM10025885_06260</name>
</gene>
<keyword evidence="4 8" id="KW-0067">ATP-binding</keyword>
<feature type="active site" description="Charge relay system" evidence="8">
    <location>
        <position position="78"/>
    </location>
</feature>
<dbReference type="InterPro" id="IPR036928">
    <property type="entry name" value="AS_sf"/>
</dbReference>
<evidence type="ECO:0000256" key="7">
    <source>
        <dbReference type="ARBA" id="ARBA00047407"/>
    </source>
</evidence>
<evidence type="ECO:0000313" key="12">
    <source>
        <dbReference type="Proteomes" id="UP000268310"/>
    </source>
</evidence>
<dbReference type="InterPro" id="IPR000120">
    <property type="entry name" value="Amidase"/>
</dbReference>
<feature type="active site" description="Charge relay system" evidence="8">
    <location>
        <position position="153"/>
    </location>
</feature>
<evidence type="ECO:0000313" key="13">
    <source>
        <dbReference type="Proteomes" id="UP001157039"/>
    </source>
</evidence>
<dbReference type="EC" id="6.3.5.7" evidence="8"/>
<evidence type="ECO:0000256" key="1">
    <source>
        <dbReference type="ARBA" id="ARBA00008069"/>
    </source>
</evidence>
<dbReference type="PANTHER" id="PTHR11895">
    <property type="entry name" value="TRANSAMIDASE"/>
    <property type="match status" value="1"/>
</dbReference>